<proteinExistence type="predicted"/>
<reference evidence="1 2" key="1">
    <citation type="journal article" date="2022" name="Hortic Res">
        <title>A haplotype resolved chromosomal level avocado genome allows analysis of novel avocado genes.</title>
        <authorList>
            <person name="Nath O."/>
            <person name="Fletcher S.J."/>
            <person name="Hayward A."/>
            <person name="Shaw L.M."/>
            <person name="Masouleh A.K."/>
            <person name="Furtado A."/>
            <person name="Henry R.J."/>
            <person name="Mitter N."/>
        </authorList>
    </citation>
    <scope>NUCLEOTIDE SEQUENCE [LARGE SCALE GENOMIC DNA]</scope>
    <source>
        <strain evidence="2">cv. Hass</strain>
    </source>
</reference>
<dbReference type="EMBL" id="CM056813">
    <property type="protein sequence ID" value="KAJ8641365.1"/>
    <property type="molecule type" value="Genomic_DNA"/>
</dbReference>
<name>A0ACC2M6U6_PERAE</name>
<keyword evidence="2" id="KW-1185">Reference proteome</keyword>
<evidence type="ECO:0000313" key="1">
    <source>
        <dbReference type="EMBL" id="KAJ8641365.1"/>
    </source>
</evidence>
<organism evidence="1 2">
    <name type="scientific">Persea americana</name>
    <name type="common">Avocado</name>
    <dbReference type="NCBI Taxonomy" id="3435"/>
    <lineage>
        <taxon>Eukaryota</taxon>
        <taxon>Viridiplantae</taxon>
        <taxon>Streptophyta</taxon>
        <taxon>Embryophyta</taxon>
        <taxon>Tracheophyta</taxon>
        <taxon>Spermatophyta</taxon>
        <taxon>Magnoliopsida</taxon>
        <taxon>Magnoliidae</taxon>
        <taxon>Laurales</taxon>
        <taxon>Lauraceae</taxon>
        <taxon>Persea</taxon>
    </lineage>
</organism>
<protein>
    <submittedName>
        <fullName evidence="1">Uncharacterized protein</fullName>
    </submittedName>
</protein>
<gene>
    <name evidence="1" type="ORF">MRB53_018059</name>
</gene>
<comment type="caution">
    <text evidence="1">The sequence shown here is derived from an EMBL/GenBank/DDBJ whole genome shotgun (WGS) entry which is preliminary data.</text>
</comment>
<accession>A0ACC2M6U6</accession>
<evidence type="ECO:0000313" key="2">
    <source>
        <dbReference type="Proteomes" id="UP001234297"/>
    </source>
</evidence>
<dbReference type="Proteomes" id="UP001234297">
    <property type="component" value="Chromosome 5"/>
</dbReference>
<sequence length="533" mass="60090">MPSRLQKVIATIKDQTSISLAKVSATKLEVAILMATTHKELPVGDALVEKVVLLTFAKRAHASTCIHSLKGRMAHTSNWVVALKSLNLVFRILQEGDPYFDQQVLRAAKCGTRLLDLSNFCDKSHSSPWDYTAFIRTFALYLDERLHCTLMGKLHSATRPGHRHRDYPDHVLQNAIKPTVLLDKITYWQRLMDRALATQPTGSAKSNRLVQLSLWSVVLESFDLYRDISNGIALLLDNFFHLQLQSCFEVLDVCNKAVEQFDELAAFYSLCKSLGVGRKVEYPCVQKISERLLKTLRELLEDDEASFEIDKPMRSGSQFLALPAPPFKRSVSSDEDFNSELNSEEELELPSLLAEQSVLESALIALKEKAAKVHRSIYLDNKFSPDLLLLDSGNQQQQQRQLPSSQFSLFHQDANSILDLVPWGDPSQHQETPSPSCSEEGRNESWERILTECVEKRSNQANCDKSSANNSLLLQSLYNHTSAYGQHQNYSNPFLQADYDANVCLPTFCANPEQNPTLPLEINPFSSAYKNPV</sequence>